<evidence type="ECO:0000313" key="1">
    <source>
        <dbReference type="EMBL" id="URE05232.1"/>
    </source>
</evidence>
<name>A0A9E7G3F8_9LILI</name>
<gene>
    <name evidence="1" type="ORF">MUK42_23418</name>
</gene>
<accession>A0A9E7G3F8</accession>
<evidence type="ECO:0000313" key="2">
    <source>
        <dbReference type="Proteomes" id="UP001055439"/>
    </source>
</evidence>
<dbReference type="Proteomes" id="UP001055439">
    <property type="component" value="Chromosome 5"/>
</dbReference>
<dbReference type="AlphaFoldDB" id="A0A9E7G3F8"/>
<dbReference type="EMBL" id="CP097507">
    <property type="protein sequence ID" value="URE05232.1"/>
    <property type="molecule type" value="Genomic_DNA"/>
</dbReference>
<reference evidence="1" key="1">
    <citation type="submission" date="2022-05" db="EMBL/GenBank/DDBJ databases">
        <title>The Musa troglodytarum L. genome provides insights into the mechanism of non-climacteric behaviour and enrichment of carotenoids.</title>
        <authorList>
            <person name="Wang J."/>
        </authorList>
    </citation>
    <scope>NUCLEOTIDE SEQUENCE</scope>
    <source>
        <tissue evidence="1">Leaf</tissue>
    </source>
</reference>
<dbReference type="PANTHER" id="PTHR35110:SF1">
    <property type="entry name" value="EXPRESSED PROTEIN"/>
    <property type="match status" value="1"/>
</dbReference>
<proteinExistence type="predicted"/>
<organism evidence="1 2">
    <name type="scientific">Musa troglodytarum</name>
    <name type="common">fe'i banana</name>
    <dbReference type="NCBI Taxonomy" id="320322"/>
    <lineage>
        <taxon>Eukaryota</taxon>
        <taxon>Viridiplantae</taxon>
        <taxon>Streptophyta</taxon>
        <taxon>Embryophyta</taxon>
        <taxon>Tracheophyta</taxon>
        <taxon>Spermatophyta</taxon>
        <taxon>Magnoliopsida</taxon>
        <taxon>Liliopsida</taxon>
        <taxon>Zingiberales</taxon>
        <taxon>Musaceae</taxon>
        <taxon>Musa</taxon>
    </lineage>
</organism>
<dbReference type="PANTHER" id="PTHR35110">
    <property type="entry name" value="EXPRESSED PROTEIN"/>
    <property type="match status" value="1"/>
</dbReference>
<sequence>MGQLAVSLLPAAVAGRALVRCFLRKHSLDIRRINPKVSREEATAISHNLYQIVKGHGPLPVSNTWNHAKVAKLGSFCYTCIFVLFNCKKKVKWRLSMDSDFLLSFS</sequence>
<keyword evidence="2" id="KW-1185">Reference proteome</keyword>
<protein>
    <submittedName>
        <fullName evidence="1">Uncharacterized protein</fullName>
    </submittedName>
</protein>
<dbReference type="OrthoDB" id="761792at2759"/>